<evidence type="ECO:0000313" key="1">
    <source>
        <dbReference type="EMBL" id="CAB4860294.1"/>
    </source>
</evidence>
<gene>
    <name evidence="1" type="ORF">UFOPK3402_00172</name>
</gene>
<accession>A0A6J7CU09</accession>
<dbReference type="Pfam" id="PF13671">
    <property type="entry name" value="AAA_33"/>
    <property type="match status" value="1"/>
</dbReference>
<dbReference type="EMBL" id="CAFBLS010000012">
    <property type="protein sequence ID" value="CAB4860294.1"/>
    <property type="molecule type" value="Genomic_DNA"/>
</dbReference>
<dbReference type="Gene3D" id="3.40.50.300">
    <property type="entry name" value="P-loop containing nucleotide triphosphate hydrolases"/>
    <property type="match status" value="1"/>
</dbReference>
<proteinExistence type="predicted"/>
<name>A0A6J7CU09_9ZZZZ</name>
<dbReference type="AlphaFoldDB" id="A0A6J7CU09"/>
<dbReference type="SUPFAM" id="SSF52540">
    <property type="entry name" value="P-loop containing nucleoside triphosphate hydrolases"/>
    <property type="match status" value="1"/>
</dbReference>
<organism evidence="1">
    <name type="scientific">freshwater metagenome</name>
    <dbReference type="NCBI Taxonomy" id="449393"/>
    <lineage>
        <taxon>unclassified sequences</taxon>
        <taxon>metagenomes</taxon>
        <taxon>ecological metagenomes</taxon>
    </lineage>
</organism>
<sequence length="186" mass="19709">MTTFILVAGQPGSGKTTLGRSLARRMKAPLVDLDAATAAFVEEARAKRPDLGEAALLTAIRPDRYLELIAAARAAARFSSRVVVTAPFTSEIASDQRWSELVAGLGAEPADVHLVWLSISPEERLRRMNLRGATRDSDLLAEVGGGAQLPDGASPTVPSLHVDASLQVSDMTDAVMSRFDNGSLQA</sequence>
<protein>
    <submittedName>
        <fullName evidence="1">Unannotated protein</fullName>
    </submittedName>
</protein>
<reference evidence="1" key="1">
    <citation type="submission" date="2020-05" db="EMBL/GenBank/DDBJ databases">
        <authorList>
            <person name="Chiriac C."/>
            <person name="Salcher M."/>
            <person name="Ghai R."/>
            <person name="Kavagutti S V."/>
        </authorList>
    </citation>
    <scope>NUCLEOTIDE SEQUENCE</scope>
</reference>
<dbReference type="InterPro" id="IPR027417">
    <property type="entry name" value="P-loop_NTPase"/>
</dbReference>